<evidence type="ECO:0000256" key="4">
    <source>
        <dbReference type="ARBA" id="ARBA00013673"/>
    </source>
</evidence>
<dbReference type="Pfam" id="PF20260">
    <property type="entry name" value="PUA_4"/>
    <property type="match status" value="1"/>
</dbReference>
<evidence type="ECO:0000259" key="13">
    <source>
        <dbReference type="Pfam" id="PF04452"/>
    </source>
</evidence>
<comment type="function">
    <text evidence="10 12">Specifically methylates the N3 position of the uracil ring of uridine 1498 (m3U1498) in 16S rRNA. Acts on the fully assembled 30S ribosomal subunit.</text>
</comment>
<dbReference type="InterPro" id="IPR046886">
    <property type="entry name" value="RsmE_MTase_dom"/>
</dbReference>
<dbReference type="InterPro" id="IPR029028">
    <property type="entry name" value="Alpha/beta_knot_MTases"/>
</dbReference>
<dbReference type="EC" id="2.1.1.193" evidence="3 12"/>
<dbReference type="InterPro" id="IPR015947">
    <property type="entry name" value="PUA-like_sf"/>
</dbReference>
<evidence type="ECO:0000256" key="11">
    <source>
        <dbReference type="ARBA" id="ARBA00047944"/>
    </source>
</evidence>
<evidence type="ECO:0000313" key="16">
    <source>
        <dbReference type="Proteomes" id="UP001274321"/>
    </source>
</evidence>
<comment type="subcellular location">
    <subcellularLocation>
        <location evidence="1 12">Cytoplasm</location>
    </subcellularLocation>
</comment>
<keyword evidence="9 12" id="KW-0949">S-adenosyl-L-methionine</keyword>
<dbReference type="Gene3D" id="3.40.1280.10">
    <property type="match status" value="1"/>
</dbReference>
<gene>
    <name evidence="15" type="ORF">SCD90_12530</name>
</gene>
<comment type="caution">
    <text evidence="15">The sequence shown here is derived from an EMBL/GenBank/DDBJ whole genome shotgun (WGS) entry which is preliminary data.</text>
</comment>
<feature type="domain" description="Ribosomal RNA small subunit methyltransferase E PUA-like" evidence="14">
    <location>
        <begin position="26"/>
        <end position="67"/>
    </location>
</feature>
<evidence type="ECO:0000256" key="9">
    <source>
        <dbReference type="ARBA" id="ARBA00022691"/>
    </source>
</evidence>
<keyword evidence="5 12" id="KW-0963">Cytoplasm</keyword>
<dbReference type="RefSeq" id="WP_319845013.1">
    <property type="nucleotide sequence ID" value="NZ_JAXAFJ010000007.1"/>
</dbReference>
<dbReference type="InterPro" id="IPR046887">
    <property type="entry name" value="RsmE_PUA-like"/>
</dbReference>
<dbReference type="SUPFAM" id="SSF88697">
    <property type="entry name" value="PUA domain-like"/>
    <property type="match status" value="1"/>
</dbReference>
<dbReference type="NCBIfam" id="TIGR00046">
    <property type="entry name" value="RsmE family RNA methyltransferase"/>
    <property type="match status" value="1"/>
</dbReference>
<dbReference type="PANTHER" id="PTHR30027:SF3">
    <property type="entry name" value="16S RRNA (URACIL(1498)-N(3))-METHYLTRANSFERASE"/>
    <property type="match status" value="1"/>
</dbReference>
<name>A0ABU4RPV8_9HYPH</name>
<evidence type="ECO:0000256" key="6">
    <source>
        <dbReference type="ARBA" id="ARBA00022552"/>
    </source>
</evidence>
<dbReference type="GO" id="GO:0008168">
    <property type="term" value="F:methyltransferase activity"/>
    <property type="evidence" value="ECO:0007669"/>
    <property type="project" value="UniProtKB-KW"/>
</dbReference>
<dbReference type="GO" id="GO:0032259">
    <property type="term" value="P:methylation"/>
    <property type="evidence" value="ECO:0007669"/>
    <property type="project" value="UniProtKB-KW"/>
</dbReference>
<dbReference type="Pfam" id="PF04452">
    <property type="entry name" value="Methyltrans_RNA"/>
    <property type="match status" value="1"/>
</dbReference>
<dbReference type="EMBL" id="JAXAFJ010000007">
    <property type="protein sequence ID" value="MDX6806892.1"/>
    <property type="molecule type" value="Genomic_DNA"/>
</dbReference>
<evidence type="ECO:0000259" key="14">
    <source>
        <dbReference type="Pfam" id="PF20260"/>
    </source>
</evidence>
<dbReference type="PIRSF" id="PIRSF015601">
    <property type="entry name" value="MTase_slr0722"/>
    <property type="match status" value="1"/>
</dbReference>
<protein>
    <recommendedName>
        <fullName evidence="4 12">Ribosomal RNA small subunit methyltransferase E</fullName>
        <ecNumber evidence="3 12">2.1.1.193</ecNumber>
    </recommendedName>
</protein>
<sequence length="266" mass="28794">MAGYDFSAPRLFIEAPLEGGASITPTPEAQNYLRNVLRLGSGDRVLVFNGRDGEWLAEITEAGKKRMALQPREQARPQTLPGDLWYLFAPLKHARLDYMVQKAVEMGASRLAPVMTRRTQASRVNLERMQANAIEAAEQCGLLSIAEIAEPQMLESVLSSWPEGRRLVFCDEAAGLEQGLDQLSAVRGQPLAVLIGPEGGFDDAERTRLLRMPEVIRISLGPRILRADTAAVAALAVVQAQAGDWLTTASCPPGNTVAGSAHHTVS</sequence>
<keyword evidence="8 12" id="KW-0808">Transferase</keyword>
<comment type="similarity">
    <text evidence="2 12">Belongs to the RNA methyltransferase RsmE family.</text>
</comment>
<dbReference type="InterPro" id="IPR029026">
    <property type="entry name" value="tRNA_m1G_MTases_N"/>
</dbReference>
<dbReference type="PANTHER" id="PTHR30027">
    <property type="entry name" value="RIBOSOMAL RNA SMALL SUBUNIT METHYLTRANSFERASE E"/>
    <property type="match status" value="1"/>
</dbReference>
<evidence type="ECO:0000256" key="10">
    <source>
        <dbReference type="ARBA" id="ARBA00025699"/>
    </source>
</evidence>
<evidence type="ECO:0000256" key="3">
    <source>
        <dbReference type="ARBA" id="ARBA00012328"/>
    </source>
</evidence>
<organism evidence="15 16">
    <name type="scientific">Terrihabitans rhizophilus</name>
    <dbReference type="NCBI Taxonomy" id="3092662"/>
    <lineage>
        <taxon>Bacteria</taxon>
        <taxon>Pseudomonadati</taxon>
        <taxon>Pseudomonadota</taxon>
        <taxon>Alphaproteobacteria</taxon>
        <taxon>Hyphomicrobiales</taxon>
        <taxon>Terrihabitans</taxon>
    </lineage>
</organism>
<dbReference type="InterPro" id="IPR006700">
    <property type="entry name" value="RsmE"/>
</dbReference>
<evidence type="ECO:0000256" key="12">
    <source>
        <dbReference type="PIRNR" id="PIRNR015601"/>
    </source>
</evidence>
<keyword evidence="7 12" id="KW-0489">Methyltransferase</keyword>
<evidence type="ECO:0000313" key="15">
    <source>
        <dbReference type="EMBL" id="MDX6806892.1"/>
    </source>
</evidence>
<comment type="catalytic activity">
    <reaction evidence="11 12">
        <text>uridine(1498) in 16S rRNA + S-adenosyl-L-methionine = N(3)-methyluridine(1498) in 16S rRNA + S-adenosyl-L-homocysteine + H(+)</text>
        <dbReference type="Rhea" id="RHEA:42920"/>
        <dbReference type="Rhea" id="RHEA-COMP:10283"/>
        <dbReference type="Rhea" id="RHEA-COMP:10284"/>
        <dbReference type="ChEBI" id="CHEBI:15378"/>
        <dbReference type="ChEBI" id="CHEBI:57856"/>
        <dbReference type="ChEBI" id="CHEBI:59789"/>
        <dbReference type="ChEBI" id="CHEBI:65315"/>
        <dbReference type="ChEBI" id="CHEBI:74502"/>
        <dbReference type="EC" id="2.1.1.193"/>
    </reaction>
</comment>
<reference evidence="15 16" key="1">
    <citation type="submission" date="2023-11" db="EMBL/GenBank/DDBJ databases">
        <authorList>
            <person name="Bao R."/>
        </authorList>
    </citation>
    <scope>NUCLEOTIDE SEQUENCE [LARGE SCALE GENOMIC DNA]</scope>
    <source>
        <strain evidence="15 16">PJ23</strain>
    </source>
</reference>
<keyword evidence="16" id="KW-1185">Reference proteome</keyword>
<evidence type="ECO:0000256" key="2">
    <source>
        <dbReference type="ARBA" id="ARBA00005528"/>
    </source>
</evidence>
<dbReference type="SUPFAM" id="SSF75217">
    <property type="entry name" value="alpha/beta knot"/>
    <property type="match status" value="1"/>
</dbReference>
<dbReference type="CDD" id="cd18084">
    <property type="entry name" value="RsmE-like"/>
    <property type="match status" value="1"/>
</dbReference>
<accession>A0ABU4RPV8</accession>
<keyword evidence="6 12" id="KW-0698">rRNA processing</keyword>
<evidence type="ECO:0000256" key="8">
    <source>
        <dbReference type="ARBA" id="ARBA00022679"/>
    </source>
</evidence>
<dbReference type="NCBIfam" id="NF008696">
    <property type="entry name" value="PRK11713.3-5"/>
    <property type="match status" value="1"/>
</dbReference>
<dbReference type="Gene3D" id="2.40.240.20">
    <property type="entry name" value="Hypothetical PUA domain-like, domain 1"/>
    <property type="match status" value="1"/>
</dbReference>
<evidence type="ECO:0000256" key="1">
    <source>
        <dbReference type="ARBA" id="ARBA00004496"/>
    </source>
</evidence>
<dbReference type="Proteomes" id="UP001274321">
    <property type="component" value="Unassembled WGS sequence"/>
</dbReference>
<evidence type="ECO:0000256" key="7">
    <source>
        <dbReference type="ARBA" id="ARBA00022603"/>
    </source>
</evidence>
<evidence type="ECO:0000256" key="5">
    <source>
        <dbReference type="ARBA" id="ARBA00022490"/>
    </source>
</evidence>
<proteinExistence type="inferred from homology"/>
<feature type="domain" description="Ribosomal RNA small subunit methyltransferase E methyltransferase" evidence="13">
    <location>
        <begin position="81"/>
        <end position="239"/>
    </location>
</feature>